<dbReference type="GO" id="GO:0003676">
    <property type="term" value="F:nucleic acid binding"/>
    <property type="evidence" value="ECO:0007669"/>
    <property type="project" value="InterPro"/>
</dbReference>
<dbReference type="PANTHER" id="PTHR47074">
    <property type="entry name" value="BNAC02G40300D PROTEIN"/>
    <property type="match status" value="1"/>
</dbReference>
<organism evidence="3 4">
    <name type="scientific">Trifolium medium</name>
    <dbReference type="NCBI Taxonomy" id="97028"/>
    <lineage>
        <taxon>Eukaryota</taxon>
        <taxon>Viridiplantae</taxon>
        <taxon>Streptophyta</taxon>
        <taxon>Embryophyta</taxon>
        <taxon>Tracheophyta</taxon>
        <taxon>Spermatophyta</taxon>
        <taxon>Magnoliopsida</taxon>
        <taxon>eudicotyledons</taxon>
        <taxon>Gunneridae</taxon>
        <taxon>Pentapetalae</taxon>
        <taxon>rosids</taxon>
        <taxon>fabids</taxon>
        <taxon>Fabales</taxon>
        <taxon>Fabaceae</taxon>
        <taxon>Papilionoideae</taxon>
        <taxon>50 kb inversion clade</taxon>
        <taxon>NPAAA clade</taxon>
        <taxon>Hologalegina</taxon>
        <taxon>IRL clade</taxon>
        <taxon>Trifolieae</taxon>
        <taxon>Trifolium</taxon>
    </lineage>
</organism>
<dbReference type="InterPro" id="IPR002156">
    <property type="entry name" value="RNaseH_domain"/>
</dbReference>
<sequence>MVQGLLGDQQQQEQQLLHDRSAEQQWQQPPLGYVKCNVDTSFFETQAATGWGWCARDQRGPFLLAGTNLMQAKLNTLEGEAMAIKEAMSEMIQRGLS</sequence>
<dbReference type="AlphaFoldDB" id="A0A392MS14"/>
<proteinExistence type="predicted"/>
<feature type="domain" description="RNase H type-1" evidence="2">
    <location>
        <begin position="37"/>
        <end position="96"/>
    </location>
</feature>
<comment type="caution">
    <text evidence="3">The sequence shown here is derived from an EMBL/GenBank/DDBJ whole genome shotgun (WGS) entry which is preliminary data.</text>
</comment>
<feature type="compositionally biased region" description="Low complexity" evidence="1">
    <location>
        <begin position="1"/>
        <end position="15"/>
    </location>
</feature>
<dbReference type="Proteomes" id="UP000265520">
    <property type="component" value="Unassembled WGS sequence"/>
</dbReference>
<evidence type="ECO:0000313" key="4">
    <source>
        <dbReference type="Proteomes" id="UP000265520"/>
    </source>
</evidence>
<dbReference type="EMBL" id="LXQA010015409">
    <property type="protein sequence ID" value="MCH89074.1"/>
    <property type="molecule type" value="Genomic_DNA"/>
</dbReference>
<dbReference type="Pfam" id="PF13456">
    <property type="entry name" value="RVT_3"/>
    <property type="match status" value="1"/>
</dbReference>
<feature type="non-terminal residue" evidence="3">
    <location>
        <position position="97"/>
    </location>
</feature>
<feature type="region of interest" description="Disordered" evidence="1">
    <location>
        <begin position="1"/>
        <end position="25"/>
    </location>
</feature>
<dbReference type="PANTHER" id="PTHR47074:SF11">
    <property type="entry name" value="REVERSE TRANSCRIPTASE-LIKE PROTEIN"/>
    <property type="match status" value="1"/>
</dbReference>
<reference evidence="3 4" key="1">
    <citation type="journal article" date="2018" name="Front. Plant Sci.">
        <title>Red Clover (Trifolium pratense) and Zigzag Clover (T. medium) - A Picture of Genomic Similarities and Differences.</title>
        <authorList>
            <person name="Dluhosova J."/>
            <person name="Istvanek J."/>
            <person name="Nedelnik J."/>
            <person name="Repkova J."/>
        </authorList>
    </citation>
    <scope>NUCLEOTIDE SEQUENCE [LARGE SCALE GENOMIC DNA]</scope>
    <source>
        <strain evidence="4">cv. 10/8</strain>
        <tissue evidence="3">Leaf</tissue>
    </source>
</reference>
<dbReference type="GO" id="GO:0004523">
    <property type="term" value="F:RNA-DNA hybrid ribonuclease activity"/>
    <property type="evidence" value="ECO:0007669"/>
    <property type="project" value="InterPro"/>
</dbReference>
<gene>
    <name evidence="3" type="ORF">A2U01_0009967</name>
</gene>
<evidence type="ECO:0000256" key="1">
    <source>
        <dbReference type="SAM" id="MobiDB-lite"/>
    </source>
</evidence>
<name>A0A392MS14_9FABA</name>
<keyword evidence="3" id="KW-0808">Transferase</keyword>
<evidence type="ECO:0000259" key="2">
    <source>
        <dbReference type="Pfam" id="PF13456"/>
    </source>
</evidence>
<dbReference type="InterPro" id="IPR052929">
    <property type="entry name" value="RNase_H-like_EbsB-rel"/>
</dbReference>
<keyword evidence="4" id="KW-1185">Reference proteome</keyword>
<accession>A0A392MS14</accession>
<evidence type="ECO:0000313" key="3">
    <source>
        <dbReference type="EMBL" id="MCH89074.1"/>
    </source>
</evidence>
<dbReference type="GO" id="GO:0016740">
    <property type="term" value="F:transferase activity"/>
    <property type="evidence" value="ECO:0007669"/>
    <property type="project" value="UniProtKB-KW"/>
</dbReference>
<protein>
    <submittedName>
        <fullName evidence="3">Polynucleotidyl transferase Ribonuclease H fold</fullName>
    </submittedName>
</protein>